<comment type="cofactor">
    <cofactor evidence="1">
        <name>Mg(2+)</name>
        <dbReference type="ChEBI" id="CHEBI:18420"/>
    </cofactor>
</comment>
<evidence type="ECO:0000256" key="3">
    <source>
        <dbReference type="ARBA" id="ARBA00022723"/>
    </source>
</evidence>
<dbReference type="AlphaFoldDB" id="A0A559IWS5"/>
<dbReference type="Proteomes" id="UP000318102">
    <property type="component" value="Unassembled WGS sequence"/>
</dbReference>
<evidence type="ECO:0000259" key="6">
    <source>
        <dbReference type="PROSITE" id="PS51462"/>
    </source>
</evidence>
<name>A0A559IWS5_9BACL</name>
<dbReference type="GO" id="GO:0016818">
    <property type="term" value="F:hydrolase activity, acting on acid anhydrides, in phosphorus-containing anhydrides"/>
    <property type="evidence" value="ECO:0007669"/>
    <property type="project" value="TreeGrafter"/>
</dbReference>
<evidence type="ECO:0000256" key="5">
    <source>
        <dbReference type="ARBA" id="ARBA00022842"/>
    </source>
</evidence>
<comment type="caution">
    <text evidence="7">The sequence shown here is derived from an EMBL/GenBank/DDBJ whole genome shotgun (WGS) entry which is preliminary data.</text>
</comment>
<dbReference type="SUPFAM" id="SSF55811">
    <property type="entry name" value="Nudix"/>
    <property type="match status" value="1"/>
</dbReference>
<dbReference type="OrthoDB" id="9008185at2"/>
<dbReference type="CDD" id="cd18875">
    <property type="entry name" value="NUDIX_Hydrolase"/>
    <property type="match status" value="1"/>
</dbReference>
<dbReference type="PROSITE" id="PS51462">
    <property type="entry name" value="NUDIX"/>
    <property type="match status" value="1"/>
</dbReference>
<gene>
    <name evidence="7" type="ORF">FPZ44_02780</name>
</gene>
<dbReference type="PANTHER" id="PTHR43758">
    <property type="entry name" value="7,8-DIHYDRO-8-OXOGUANINE TRIPHOSPHATASE"/>
    <property type="match status" value="1"/>
</dbReference>
<evidence type="ECO:0000313" key="8">
    <source>
        <dbReference type="Proteomes" id="UP000318102"/>
    </source>
</evidence>
<protein>
    <submittedName>
        <fullName evidence="7">8-oxo-dGTP diphosphatase</fullName>
    </submittedName>
</protein>
<dbReference type="EMBL" id="VNJK01000001">
    <property type="protein sequence ID" value="TVX92073.1"/>
    <property type="molecule type" value="Genomic_DNA"/>
</dbReference>
<dbReference type="RefSeq" id="WP_144987176.1">
    <property type="nucleotide sequence ID" value="NZ_VNJK01000001.1"/>
</dbReference>
<dbReference type="PROSITE" id="PS00893">
    <property type="entry name" value="NUDIX_BOX"/>
    <property type="match status" value="1"/>
</dbReference>
<evidence type="ECO:0000256" key="4">
    <source>
        <dbReference type="ARBA" id="ARBA00022801"/>
    </source>
</evidence>
<dbReference type="Gene3D" id="3.90.79.10">
    <property type="entry name" value="Nucleoside Triphosphate Pyrophosphohydrolase"/>
    <property type="match status" value="1"/>
</dbReference>
<organism evidence="7 8">
    <name type="scientific">Paenibacillus agilis</name>
    <dbReference type="NCBI Taxonomy" id="3020863"/>
    <lineage>
        <taxon>Bacteria</taxon>
        <taxon>Bacillati</taxon>
        <taxon>Bacillota</taxon>
        <taxon>Bacilli</taxon>
        <taxon>Bacillales</taxon>
        <taxon>Paenibacillaceae</taxon>
        <taxon>Paenibacillus</taxon>
    </lineage>
</organism>
<dbReference type="GO" id="GO:0005737">
    <property type="term" value="C:cytoplasm"/>
    <property type="evidence" value="ECO:0007669"/>
    <property type="project" value="TreeGrafter"/>
</dbReference>
<dbReference type="PANTHER" id="PTHR43758:SF2">
    <property type="entry name" value="OXIDIZED PURINE NUCLEOSIDE TRIPHOSPHATE HYDROLASE"/>
    <property type="match status" value="1"/>
</dbReference>
<dbReference type="InterPro" id="IPR020084">
    <property type="entry name" value="NUDIX_hydrolase_CS"/>
</dbReference>
<dbReference type="Pfam" id="PF00293">
    <property type="entry name" value="NUDIX"/>
    <property type="match status" value="1"/>
</dbReference>
<dbReference type="InterPro" id="IPR015797">
    <property type="entry name" value="NUDIX_hydrolase-like_dom_sf"/>
</dbReference>
<keyword evidence="5" id="KW-0460">Magnesium</keyword>
<keyword evidence="3" id="KW-0479">Metal-binding</keyword>
<keyword evidence="4" id="KW-0378">Hydrolase</keyword>
<keyword evidence="8" id="KW-1185">Reference proteome</keyword>
<sequence length="163" mass="18798">MKINHELYTMCMIEKGDKVLLLNRPTKRGFPGYIAPGGKVDYPESIVNGAIREVREETGLIVTDIIYKGLAEYCEPQTGLRSMVFNYLAASFEGEILEHPPEGELLWIDKDKALELPMQDWFRSRFPLFFQPGTFEISSVWDKEEQITISKTEKQYVERVTVT</sequence>
<dbReference type="GO" id="GO:0046872">
    <property type="term" value="F:metal ion binding"/>
    <property type="evidence" value="ECO:0007669"/>
    <property type="project" value="UniProtKB-KW"/>
</dbReference>
<comment type="similarity">
    <text evidence="2">Belongs to the Nudix hydrolase family.</text>
</comment>
<dbReference type="InterPro" id="IPR000086">
    <property type="entry name" value="NUDIX_hydrolase_dom"/>
</dbReference>
<feature type="domain" description="Nudix hydrolase" evidence="6">
    <location>
        <begin position="3"/>
        <end position="131"/>
    </location>
</feature>
<proteinExistence type="inferred from homology"/>
<accession>A0A559IWS5</accession>
<evidence type="ECO:0000256" key="2">
    <source>
        <dbReference type="ARBA" id="ARBA00005582"/>
    </source>
</evidence>
<evidence type="ECO:0000313" key="7">
    <source>
        <dbReference type="EMBL" id="TVX92073.1"/>
    </source>
</evidence>
<reference evidence="7 8" key="1">
    <citation type="submission" date="2019-07" db="EMBL/GenBank/DDBJ databases">
        <authorList>
            <person name="Kim J."/>
        </authorList>
    </citation>
    <scope>NUCLEOTIDE SEQUENCE [LARGE SCALE GENOMIC DNA]</scope>
    <source>
        <strain evidence="7 8">N4</strain>
    </source>
</reference>
<evidence type="ECO:0000256" key="1">
    <source>
        <dbReference type="ARBA" id="ARBA00001946"/>
    </source>
</evidence>